<evidence type="ECO:0000256" key="1">
    <source>
        <dbReference type="ARBA" id="ARBA00003548"/>
    </source>
</evidence>
<protein>
    <recommendedName>
        <fullName evidence="3">Required for respiratory growth protein 9, mitochondrial</fullName>
    </recommendedName>
</protein>
<accession>A0A9W8CX89</accession>
<feature type="region of interest" description="Disordered" evidence="4">
    <location>
        <begin position="72"/>
        <end position="99"/>
    </location>
</feature>
<dbReference type="InterPro" id="IPR010487">
    <property type="entry name" value="NGRN/Rrg9"/>
</dbReference>
<dbReference type="Proteomes" id="UP001143981">
    <property type="component" value="Unassembled WGS sequence"/>
</dbReference>
<evidence type="ECO:0000256" key="2">
    <source>
        <dbReference type="ARBA" id="ARBA00010895"/>
    </source>
</evidence>
<sequence>MCGALQLAEARVLAACGAGLWQRARMSSQPAQRALGKSTLFGAGQGVAGADQGVAGAGQGVAGSGFVKIAREGKTQGGRKTRTQGAQRSTAEWQRSEAGQQRLREWLKSPELEGWQRRKIEMKLKLGEAGWEPEKKIAASSMEKIRLLNAEFPEQWTMERLSEQFKISQEAVRRILKSKFRPSTEQAEKRERVRKQQIDAFKEGSHGARPQ</sequence>
<dbReference type="GO" id="GO:0005634">
    <property type="term" value="C:nucleus"/>
    <property type="evidence" value="ECO:0007669"/>
    <property type="project" value="TreeGrafter"/>
</dbReference>
<feature type="region of interest" description="Disordered" evidence="4">
    <location>
        <begin position="179"/>
        <end position="211"/>
    </location>
</feature>
<feature type="compositionally biased region" description="Basic and acidic residues" evidence="4">
    <location>
        <begin position="186"/>
        <end position="211"/>
    </location>
</feature>
<feature type="compositionally biased region" description="Polar residues" evidence="4">
    <location>
        <begin position="83"/>
        <end position="99"/>
    </location>
</feature>
<gene>
    <name evidence="5" type="primary">RRG9</name>
    <name evidence="5" type="ORF">LPJ61_004783</name>
</gene>
<evidence type="ECO:0000256" key="3">
    <source>
        <dbReference type="ARBA" id="ARBA00013566"/>
    </source>
</evidence>
<reference evidence="5" key="1">
    <citation type="submission" date="2022-07" db="EMBL/GenBank/DDBJ databases">
        <title>Phylogenomic reconstructions and comparative analyses of Kickxellomycotina fungi.</title>
        <authorList>
            <person name="Reynolds N.K."/>
            <person name="Stajich J.E."/>
            <person name="Barry K."/>
            <person name="Grigoriev I.V."/>
            <person name="Crous P."/>
            <person name="Smith M.E."/>
        </authorList>
    </citation>
    <scope>NUCLEOTIDE SEQUENCE</scope>
    <source>
        <strain evidence="5">BCRC 34381</strain>
    </source>
</reference>
<proteinExistence type="inferred from homology"/>
<dbReference type="OrthoDB" id="5578174at2759"/>
<dbReference type="Pfam" id="PF06413">
    <property type="entry name" value="Neugrin"/>
    <property type="match status" value="1"/>
</dbReference>
<evidence type="ECO:0000313" key="6">
    <source>
        <dbReference type="Proteomes" id="UP001143981"/>
    </source>
</evidence>
<comment type="similarity">
    <text evidence="2">Belongs to the RRG9 family.</text>
</comment>
<dbReference type="PANTHER" id="PTHR13475">
    <property type="entry name" value="NEUGRIN"/>
    <property type="match status" value="1"/>
</dbReference>
<name>A0A9W8CX89_9FUNG</name>
<comment type="function">
    <text evidence="1">Required for respiratory activity and maintenance and expression of the mitochondrial genome.</text>
</comment>
<evidence type="ECO:0000256" key="4">
    <source>
        <dbReference type="SAM" id="MobiDB-lite"/>
    </source>
</evidence>
<dbReference type="EMBL" id="JANBOI010001240">
    <property type="protein sequence ID" value="KAJ1727066.1"/>
    <property type="molecule type" value="Genomic_DNA"/>
</dbReference>
<dbReference type="AlphaFoldDB" id="A0A9W8CX89"/>
<organism evidence="5 6">
    <name type="scientific">Coemansia biformis</name>
    <dbReference type="NCBI Taxonomy" id="1286918"/>
    <lineage>
        <taxon>Eukaryota</taxon>
        <taxon>Fungi</taxon>
        <taxon>Fungi incertae sedis</taxon>
        <taxon>Zoopagomycota</taxon>
        <taxon>Kickxellomycotina</taxon>
        <taxon>Kickxellomycetes</taxon>
        <taxon>Kickxellales</taxon>
        <taxon>Kickxellaceae</taxon>
        <taxon>Coemansia</taxon>
    </lineage>
</organism>
<comment type="caution">
    <text evidence="5">The sequence shown here is derived from an EMBL/GenBank/DDBJ whole genome shotgun (WGS) entry which is preliminary data.</text>
</comment>
<keyword evidence="6" id="KW-1185">Reference proteome</keyword>
<dbReference type="PANTHER" id="PTHR13475:SF3">
    <property type="entry name" value="NEUGRIN"/>
    <property type="match status" value="1"/>
</dbReference>
<evidence type="ECO:0000313" key="5">
    <source>
        <dbReference type="EMBL" id="KAJ1727066.1"/>
    </source>
</evidence>